<comment type="caution">
    <text evidence="1">The sequence shown here is derived from an EMBL/GenBank/DDBJ whole genome shotgun (WGS) entry which is preliminary data.</text>
</comment>
<sequence>MYGWMLYASKALIVRSLMHKSIACISYTSYNDTIQSISITSTTLEVVFFSLTIDRALFFELVCFANDLLFNGFDIPLSLVEALKPLPPKLPSLVMIVVIVDDARALCPTS</sequence>
<dbReference type="Proteomes" id="UP001152592">
    <property type="component" value="Unassembled WGS sequence"/>
</dbReference>
<evidence type="ECO:0000313" key="1">
    <source>
        <dbReference type="EMBL" id="CAG8355250.1"/>
    </source>
</evidence>
<dbReference type="OrthoDB" id="5278722at2759"/>
<dbReference type="AlphaFoldDB" id="A0A9W4IW63"/>
<accession>A0A9W4IW63</accession>
<gene>
    <name evidence="1" type="ORF">PSALAMII_LOCUS3247</name>
</gene>
<proteinExistence type="predicted"/>
<evidence type="ECO:0000313" key="2">
    <source>
        <dbReference type="Proteomes" id="UP001152592"/>
    </source>
</evidence>
<protein>
    <submittedName>
        <fullName evidence="1">Uncharacterized protein</fullName>
    </submittedName>
</protein>
<organism evidence="1 2">
    <name type="scientific">Penicillium salamii</name>
    <dbReference type="NCBI Taxonomy" id="1612424"/>
    <lineage>
        <taxon>Eukaryota</taxon>
        <taxon>Fungi</taxon>
        <taxon>Dikarya</taxon>
        <taxon>Ascomycota</taxon>
        <taxon>Pezizomycotina</taxon>
        <taxon>Eurotiomycetes</taxon>
        <taxon>Eurotiomycetidae</taxon>
        <taxon>Eurotiales</taxon>
        <taxon>Aspergillaceae</taxon>
        <taxon>Penicillium</taxon>
    </lineage>
</organism>
<dbReference type="EMBL" id="CAJVPD010000140">
    <property type="protein sequence ID" value="CAG8355250.1"/>
    <property type="molecule type" value="Genomic_DNA"/>
</dbReference>
<name>A0A9W4IW63_9EURO</name>
<reference evidence="1" key="1">
    <citation type="submission" date="2021-07" db="EMBL/GenBank/DDBJ databases">
        <authorList>
            <person name="Branca A.L. A."/>
        </authorList>
    </citation>
    <scope>NUCLEOTIDE SEQUENCE</scope>
</reference>